<dbReference type="Proteomes" id="UP000253664">
    <property type="component" value="Unassembled WGS sequence"/>
</dbReference>
<evidence type="ECO:0000313" key="3">
    <source>
        <dbReference type="Proteomes" id="UP000253664"/>
    </source>
</evidence>
<dbReference type="AlphaFoldDB" id="A0A367LS09"/>
<comment type="caution">
    <text evidence="2">The sequence shown here is derived from an EMBL/GenBank/DDBJ whole genome shotgun (WGS) entry which is preliminary data.</text>
</comment>
<protein>
    <submittedName>
        <fullName evidence="2">Uncharacterized protein</fullName>
    </submittedName>
</protein>
<reference evidence="2 3" key="1">
    <citation type="journal article" date="2015" name="BMC Genomics">
        <title>Insights from the genome of Ophiocordyceps polyrhachis-furcata to pathogenicity and host specificity in insect fungi.</title>
        <authorList>
            <person name="Wichadakul D."/>
            <person name="Kobmoo N."/>
            <person name="Ingsriswang S."/>
            <person name="Tangphatsornruang S."/>
            <person name="Chantasingh D."/>
            <person name="Luangsa-ard J.J."/>
            <person name="Eurwilaichitr L."/>
        </authorList>
    </citation>
    <scope>NUCLEOTIDE SEQUENCE [LARGE SCALE GENOMIC DNA]</scope>
    <source>
        <strain evidence="2 3">BCC 54312</strain>
    </source>
</reference>
<accession>A0A367LS09</accession>
<name>A0A367LS09_9HYPO</name>
<gene>
    <name evidence="2" type="ORF">L249_2445</name>
</gene>
<proteinExistence type="predicted"/>
<keyword evidence="3" id="KW-1185">Reference proteome</keyword>
<feature type="region of interest" description="Disordered" evidence="1">
    <location>
        <begin position="152"/>
        <end position="171"/>
    </location>
</feature>
<evidence type="ECO:0000256" key="1">
    <source>
        <dbReference type="SAM" id="MobiDB-lite"/>
    </source>
</evidence>
<evidence type="ECO:0000313" key="2">
    <source>
        <dbReference type="EMBL" id="RCI17234.1"/>
    </source>
</evidence>
<organism evidence="2 3">
    <name type="scientific">Ophiocordyceps polyrhachis-furcata BCC 54312</name>
    <dbReference type="NCBI Taxonomy" id="1330021"/>
    <lineage>
        <taxon>Eukaryota</taxon>
        <taxon>Fungi</taxon>
        <taxon>Dikarya</taxon>
        <taxon>Ascomycota</taxon>
        <taxon>Pezizomycotina</taxon>
        <taxon>Sordariomycetes</taxon>
        <taxon>Hypocreomycetidae</taxon>
        <taxon>Hypocreales</taxon>
        <taxon>Ophiocordycipitaceae</taxon>
        <taxon>Ophiocordyceps</taxon>
    </lineage>
</organism>
<dbReference type="EMBL" id="LKCN02000001">
    <property type="protein sequence ID" value="RCI17234.1"/>
    <property type="molecule type" value="Genomic_DNA"/>
</dbReference>
<feature type="region of interest" description="Disordered" evidence="1">
    <location>
        <begin position="56"/>
        <end position="75"/>
    </location>
</feature>
<sequence length="171" mass="19103">MARSVGCGASHRWSGVELRGERPVLWRAEKVESPTEICLEVVLLCMYSNFFHSNKKKTDEKRKGKEKRGGVGKGMDRHGWAHISGVLAKLGFVVTKAQVPLYDARIRDKHISNPTHLQRRVNPGGQSRCGAVRIPIRISAHVPAVSREKSWGRAEQAACSEETTRPWPLSL</sequence>